<dbReference type="AlphaFoldDB" id="A0A518CJY3"/>
<protein>
    <submittedName>
        <fullName evidence="1">Uncharacterized protein</fullName>
    </submittedName>
</protein>
<dbReference type="Proteomes" id="UP000317178">
    <property type="component" value="Chromosome"/>
</dbReference>
<reference evidence="1 2" key="1">
    <citation type="submission" date="2019-02" db="EMBL/GenBank/DDBJ databases">
        <title>Deep-cultivation of Planctomycetes and their phenomic and genomic characterization uncovers novel biology.</title>
        <authorList>
            <person name="Wiegand S."/>
            <person name="Jogler M."/>
            <person name="Boedeker C."/>
            <person name="Pinto D."/>
            <person name="Vollmers J."/>
            <person name="Rivas-Marin E."/>
            <person name="Kohn T."/>
            <person name="Peeters S.H."/>
            <person name="Heuer A."/>
            <person name="Rast P."/>
            <person name="Oberbeckmann S."/>
            <person name="Bunk B."/>
            <person name="Jeske O."/>
            <person name="Meyerdierks A."/>
            <person name="Storesund J.E."/>
            <person name="Kallscheuer N."/>
            <person name="Luecker S."/>
            <person name="Lage O.M."/>
            <person name="Pohl T."/>
            <person name="Merkel B.J."/>
            <person name="Hornburger P."/>
            <person name="Mueller R.-W."/>
            <person name="Bruemmer F."/>
            <person name="Labrenz M."/>
            <person name="Spormann A.M."/>
            <person name="Op den Camp H."/>
            <person name="Overmann J."/>
            <person name="Amann R."/>
            <person name="Jetten M.S.M."/>
            <person name="Mascher T."/>
            <person name="Medema M.H."/>
            <person name="Devos D.P."/>
            <person name="Kaster A.-K."/>
            <person name="Ovreas L."/>
            <person name="Rohde M."/>
            <person name="Galperin M.Y."/>
            <person name="Jogler C."/>
        </authorList>
    </citation>
    <scope>NUCLEOTIDE SEQUENCE [LARGE SCALE GENOMIC DNA]</scope>
    <source>
        <strain evidence="1 2">Pla110</strain>
    </source>
</reference>
<keyword evidence="2" id="KW-1185">Reference proteome</keyword>
<accession>A0A518CJY3</accession>
<sequence length="65" mass="7277">MPRALTATGTMVYGLPIKPFPDAEVWIGRQYYWNLLLKGSTLTSSDKTALFEIGTVYKFIVFGSD</sequence>
<gene>
    <name evidence="1" type="ORF">Pla110_12460</name>
</gene>
<organism evidence="1 2">
    <name type="scientific">Polystyrenella longa</name>
    <dbReference type="NCBI Taxonomy" id="2528007"/>
    <lineage>
        <taxon>Bacteria</taxon>
        <taxon>Pseudomonadati</taxon>
        <taxon>Planctomycetota</taxon>
        <taxon>Planctomycetia</taxon>
        <taxon>Planctomycetales</taxon>
        <taxon>Planctomycetaceae</taxon>
        <taxon>Polystyrenella</taxon>
    </lineage>
</organism>
<dbReference type="KEGG" id="plon:Pla110_12460"/>
<name>A0A518CJY3_9PLAN</name>
<evidence type="ECO:0000313" key="1">
    <source>
        <dbReference type="EMBL" id="QDU79535.1"/>
    </source>
</evidence>
<proteinExistence type="predicted"/>
<dbReference type="EMBL" id="CP036281">
    <property type="protein sequence ID" value="QDU79535.1"/>
    <property type="molecule type" value="Genomic_DNA"/>
</dbReference>
<evidence type="ECO:0000313" key="2">
    <source>
        <dbReference type="Proteomes" id="UP000317178"/>
    </source>
</evidence>